<evidence type="ECO:0000313" key="1">
    <source>
        <dbReference type="EMBL" id="CAG8755012.1"/>
    </source>
</evidence>
<comment type="caution">
    <text evidence="1">The sequence shown here is derived from an EMBL/GenBank/DDBJ whole genome shotgun (WGS) entry which is preliminary data.</text>
</comment>
<protein>
    <submittedName>
        <fullName evidence="1">2757_t:CDS:1</fullName>
    </submittedName>
</protein>
<name>A0ACA9QN95_9GLOM</name>
<feature type="non-terminal residue" evidence="1">
    <location>
        <position position="1"/>
    </location>
</feature>
<gene>
    <name evidence="1" type="ORF">ACOLOM_LOCUS12905</name>
</gene>
<accession>A0ACA9QN95</accession>
<proteinExistence type="predicted"/>
<dbReference type="EMBL" id="CAJVPT010055351">
    <property type="protein sequence ID" value="CAG8755012.1"/>
    <property type="molecule type" value="Genomic_DNA"/>
</dbReference>
<keyword evidence="2" id="KW-1185">Reference proteome</keyword>
<reference evidence="1" key="1">
    <citation type="submission" date="2021-06" db="EMBL/GenBank/DDBJ databases">
        <authorList>
            <person name="Kallberg Y."/>
            <person name="Tangrot J."/>
            <person name="Rosling A."/>
        </authorList>
    </citation>
    <scope>NUCLEOTIDE SEQUENCE</scope>
    <source>
        <strain evidence="1">CL356</strain>
    </source>
</reference>
<organism evidence="1 2">
    <name type="scientific">Acaulospora colombiana</name>
    <dbReference type="NCBI Taxonomy" id="27376"/>
    <lineage>
        <taxon>Eukaryota</taxon>
        <taxon>Fungi</taxon>
        <taxon>Fungi incertae sedis</taxon>
        <taxon>Mucoromycota</taxon>
        <taxon>Glomeromycotina</taxon>
        <taxon>Glomeromycetes</taxon>
        <taxon>Diversisporales</taxon>
        <taxon>Acaulosporaceae</taxon>
        <taxon>Acaulospora</taxon>
    </lineage>
</organism>
<feature type="non-terminal residue" evidence="1">
    <location>
        <position position="197"/>
    </location>
</feature>
<sequence>FGQDLVQKPINNIDGTQSTVEESEPTGDSRMAVEILTRQSTVLLETRERLPEALLSYGKGQDYRRVQAEQHNDITLDLKRVFFALDIPSDASPGFNISVDGHGTGGLQWRLRICLLVGGGNYSLDSLGADGELSENHRTVRTTDISPEQPSFQYPSSPLFGCRNSHSSSLTEATRDRVRGAVDYVRLAQQLDLCTFQ</sequence>
<evidence type="ECO:0000313" key="2">
    <source>
        <dbReference type="Proteomes" id="UP000789525"/>
    </source>
</evidence>
<dbReference type="Proteomes" id="UP000789525">
    <property type="component" value="Unassembled WGS sequence"/>
</dbReference>